<keyword evidence="4" id="KW-0677">Repeat</keyword>
<evidence type="ECO:0000313" key="8">
    <source>
        <dbReference type="EMBL" id="HHE54268.1"/>
    </source>
</evidence>
<protein>
    <submittedName>
        <fullName evidence="8">4Fe-4S dicluster domain-containing protein</fullName>
    </submittedName>
</protein>
<dbReference type="EMBL" id="DRTD01000047">
    <property type="protein sequence ID" value="HHE54268.1"/>
    <property type="molecule type" value="Genomic_DNA"/>
</dbReference>
<feature type="domain" description="4Fe-4S ferredoxin-type" evidence="7">
    <location>
        <begin position="133"/>
        <end position="162"/>
    </location>
</feature>
<dbReference type="InterPro" id="IPR017896">
    <property type="entry name" value="4Fe4S_Fe-S-bd"/>
</dbReference>
<organism evidence="8">
    <name type="scientific">Caldithrix abyssi</name>
    <dbReference type="NCBI Taxonomy" id="187145"/>
    <lineage>
        <taxon>Bacteria</taxon>
        <taxon>Pseudomonadati</taxon>
        <taxon>Calditrichota</taxon>
        <taxon>Calditrichia</taxon>
        <taxon>Calditrichales</taxon>
        <taxon>Calditrichaceae</taxon>
        <taxon>Caldithrix</taxon>
    </lineage>
</organism>
<dbReference type="CDD" id="cd10561">
    <property type="entry name" value="HybA_like"/>
    <property type="match status" value="1"/>
</dbReference>
<dbReference type="Pfam" id="PF13247">
    <property type="entry name" value="Fer4_11"/>
    <property type="match status" value="1"/>
</dbReference>
<keyword evidence="2" id="KW-0004">4Fe-4S</keyword>
<evidence type="ECO:0000256" key="1">
    <source>
        <dbReference type="ARBA" id="ARBA00004196"/>
    </source>
</evidence>
<dbReference type="Proteomes" id="UP000886111">
    <property type="component" value="Unassembled WGS sequence"/>
</dbReference>
<sequence length="296" mass="33002">MSQSRRNFLKAMGAASLTAVGAKNAKATPKNVLSDDRFGVLVDTTVCIGCRQCEYACKVEHDLPAGNIDDYSDRSVFEHMRRPDHTALTVVNGYPSEKDKQQQVTVKVQCMHCDHPACVSACIVGAISKQENGAVIWDESRCIGCRYCMVACPFQIPAFEYHKAIEPKIMKCDLCYETRTSKGQPPACVEACPTEALIFGKRYELIQIAHERIRKNPDRYYDHVFGEHEVGGTSWLYLGSQDFSKLGFPDLGTKPAPGATEPIQHAIFKFFVPPVALYALLGGIMWLGKQNREEEE</sequence>
<keyword evidence="5" id="KW-0408">Iron</keyword>
<dbReference type="GO" id="GO:0030313">
    <property type="term" value="C:cell envelope"/>
    <property type="evidence" value="ECO:0007669"/>
    <property type="project" value="UniProtKB-SubCell"/>
</dbReference>
<proteinExistence type="predicted"/>
<comment type="subcellular location">
    <subcellularLocation>
        <location evidence="1">Cell envelope</location>
    </subcellularLocation>
</comment>
<dbReference type="SUPFAM" id="SSF54862">
    <property type="entry name" value="4Fe-4S ferredoxins"/>
    <property type="match status" value="1"/>
</dbReference>
<dbReference type="PROSITE" id="PS51379">
    <property type="entry name" value="4FE4S_FER_2"/>
    <property type="match status" value="2"/>
</dbReference>
<dbReference type="Gene3D" id="3.30.70.20">
    <property type="match status" value="2"/>
</dbReference>
<keyword evidence="3" id="KW-0479">Metal-binding</keyword>
<feature type="domain" description="4Fe-4S ferredoxin-type" evidence="7">
    <location>
        <begin position="38"/>
        <end position="68"/>
    </location>
</feature>
<accession>A0A7V5LJ14</accession>
<dbReference type="GO" id="GO:0051539">
    <property type="term" value="F:4 iron, 4 sulfur cluster binding"/>
    <property type="evidence" value="ECO:0007669"/>
    <property type="project" value="UniProtKB-KW"/>
</dbReference>
<dbReference type="GO" id="GO:0046872">
    <property type="term" value="F:metal ion binding"/>
    <property type="evidence" value="ECO:0007669"/>
    <property type="project" value="UniProtKB-KW"/>
</dbReference>
<dbReference type="AlphaFoldDB" id="A0A7V5LJ14"/>
<evidence type="ECO:0000256" key="3">
    <source>
        <dbReference type="ARBA" id="ARBA00022723"/>
    </source>
</evidence>
<dbReference type="PROSITE" id="PS51318">
    <property type="entry name" value="TAT"/>
    <property type="match status" value="1"/>
</dbReference>
<dbReference type="InterPro" id="IPR006311">
    <property type="entry name" value="TAT_signal"/>
</dbReference>
<dbReference type="PANTHER" id="PTHR43545:SF4">
    <property type="entry name" value="IRON-SULFUR PROTEIN"/>
    <property type="match status" value="1"/>
</dbReference>
<gene>
    <name evidence="8" type="ORF">ENL21_00675</name>
</gene>
<evidence type="ECO:0000256" key="6">
    <source>
        <dbReference type="ARBA" id="ARBA00023014"/>
    </source>
</evidence>
<dbReference type="PROSITE" id="PS00198">
    <property type="entry name" value="4FE4S_FER_1"/>
    <property type="match status" value="1"/>
</dbReference>
<reference evidence="8" key="1">
    <citation type="journal article" date="2020" name="mSystems">
        <title>Genome- and Community-Level Interaction Insights into Carbon Utilization and Element Cycling Functions of Hydrothermarchaeota in Hydrothermal Sediment.</title>
        <authorList>
            <person name="Zhou Z."/>
            <person name="Liu Y."/>
            <person name="Xu W."/>
            <person name="Pan J."/>
            <person name="Luo Z.H."/>
            <person name="Li M."/>
        </authorList>
    </citation>
    <scope>NUCLEOTIDE SEQUENCE [LARGE SCALE GENOMIC DNA]</scope>
    <source>
        <strain evidence="8">HyVt-76</strain>
    </source>
</reference>
<dbReference type="PANTHER" id="PTHR43545">
    <property type="entry name" value="FORMATE DEHYDROGENASE, NITRATE-INDUCIBLE, IRON-SULFUR SUBUNIT"/>
    <property type="match status" value="1"/>
</dbReference>
<name>A0A7V5LJ14_CALAY</name>
<comment type="caution">
    <text evidence="8">The sequence shown here is derived from an EMBL/GenBank/DDBJ whole genome shotgun (WGS) entry which is preliminary data.</text>
</comment>
<dbReference type="InterPro" id="IPR051555">
    <property type="entry name" value="FDH_Electron_Transfer_Unit"/>
</dbReference>
<keyword evidence="6" id="KW-0411">Iron-sulfur</keyword>
<dbReference type="InterPro" id="IPR017900">
    <property type="entry name" value="4Fe4S_Fe_S_CS"/>
</dbReference>
<evidence type="ECO:0000256" key="5">
    <source>
        <dbReference type="ARBA" id="ARBA00023004"/>
    </source>
</evidence>
<evidence type="ECO:0000256" key="2">
    <source>
        <dbReference type="ARBA" id="ARBA00022485"/>
    </source>
</evidence>
<evidence type="ECO:0000256" key="4">
    <source>
        <dbReference type="ARBA" id="ARBA00022737"/>
    </source>
</evidence>
<evidence type="ECO:0000259" key="7">
    <source>
        <dbReference type="PROSITE" id="PS51379"/>
    </source>
</evidence>